<keyword evidence="1 2" id="KW-0732">Signal</keyword>
<dbReference type="InterPro" id="IPR036378">
    <property type="entry name" value="FAS1_dom_sf"/>
</dbReference>
<dbReference type="SUPFAM" id="SSF49785">
    <property type="entry name" value="Galactose-binding domain-like"/>
    <property type="match status" value="2"/>
</dbReference>
<feature type="chain" id="PRO_5011746998" evidence="2">
    <location>
        <begin position="23"/>
        <end position="527"/>
    </location>
</feature>
<feature type="domain" description="CBM6" evidence="4">
    <location>
        <begin position="246"/>
        <end position="373"/>
    </location>
</feature>
<evidence type="ECO:0000259" key="3">
    <source>
        <dbReference type="PROSITE" id="PS50213"/>
    </source>
</evidence>
<proteinExistence type="predicted"/>
<dbReference type="SUPFAM" id="SSF82153">
    <property type="entry name" value="FAS1 domain"/>
    <property type="match status" value="1"/>
</dbReference>
<dbReference type="Proteomes" id="UP000199045">
    <property type="component" value="Unassembled WGS sequence"/>
</dbReference>
<dbReference type="SMART" id="SM00606">
    <property type="entry name" value="CBD_IV"/>
    <property type="match status" value="2"/>
</dbReference>
<dbReference type="Pfam" id="PF02469">
    <property type="entry name" value="Fasciclin"/>
    <property type="match status" value="1"/>
</dbReference>
<dbReference type="InterPro" id="IPR005084">
    <property type="entry name" value="CBM6"/>
</dbReference>
<name>A0A1G7WJL0_CHIFI</name>
<evidence type="ECO:0000313" key="5">
    <source>
        <dbReference type="EMBL" id="SDG72064.1"/>
    </source>
</evidence>
<dbReference type="Pfam" id="PF03422">
    <property type="entry name" value="CBM_6"/>
    <property type="match status" value="2"/>
</dbReference>
<protein>
    <submittedName>
        <fullName evidence="5">Fasciclin domain-containing protein</fullName>
    </submittedName>
</protein>
<feature type="signal peptide" evidence="2">
    <location>
        <begin position="1"/>
        <end position="22"/>
    </location>
</feature>
<organism evidence="5 6">
    <name type="scientific">Chitinophaga filiformis</name>
    <name type="common">Myxococcus filiformis</name>
    <name type="synonym">Flexibacter filiformis</name>
    <dbReference type="NCBI Taxonomy" id="104663"/>
    <lineage>
        <taxon>Bacteria</taxon>
        <taxon>Pseudomonadati</taxon>
        <taxon>Bacteroidota</taxon>
        <taxon>Chitinophagia</taxon>
        <taxon>Chitinophagales</taxon>
        <taxon>Chitinophagaceae</taxon>
        <taxon>Chitinophaga</taxon>
    </lineage>
</organism>
<dbReference type="InterPro" id="IPR006584">
    <property type="entry name" value="Cellulose-bd_IV"/>
</dbReference>
<dbReference type="GO" id="GO:0030246">
    <property type="term" value="F:carbohydrate binding"/>
    <property type="evidence" value="ECO:0007669"/>
    <property type="project" value="InterPro"/>
</dbReference>
<dbReference type="CDD" id="cd04080">
    <property type="entry name" value="CBM6_cellulase-like"/>
    <property type="match status" value="2"/>
</dbReference>
<evidence type="ECO:0000313" key="6">
    <source>
        <dbReference type="Proteomes" id="UP000199045"/>
    </source>
</evidence>
<dbReference type="PANTHER" id="PTHR40469:SF2">
    <property type="entry name" value="GALACTOSE-BINDING DOMAIN-LIKE SUPERFAMILY PROTEIN"/>
    <property type="match status" value="1"/>
</dbReference>
<dbReference type="PROSITE" id="PS51257">
    <property type="entry name" value="PROKAR_LIPOPROTEIN"/>
    <property type="match status" value="1"/>
</dbReference>
<dbReference type="InterPro" id="IPR008979">
    <property type="entry name" value="Galactose-bd-like_sf"/>
</dbReference>
<dbReference type="RefSeq" id="WP_176842396.1">
    <property type="nucleotide sequence ID" value="NZ_FNBN01000006.1"/>
</dbReference>
<dbReference type="InterPro" id="IPR000782">
    <property type="entry name" value="FAS1_domain"/>
</dbReference>
<accession>A0A1G7WJL0</accession>
<evidence type="ECO:0000256" key="1">
    <source>
        <dbReference type="ARBA" id="ARBA00022729"/>
    </source>
</evidence>
<dbReference type="PANTHER" id="PTHR40469">
    <property type="entry name" value="SECRETED GLYCOSYL HYDROLASE"/>
    <property type="match status" value="1"/>
</dbReference>
<reference evidence="5 6" key="1">
    <citation type="submission" date="2016-10" db="EMBL/GenBank/DDBJ databases">
        <authorList>
            <person name="de Groot N.N."/>
        </authorList>
    </citation>
    <scope>NUCLEOTIDE SEQUENCE [LARGE SCALE GENOMIC DNA]</scope>
    <source>
        <strain evidence="5 6">DSM 527</strain>
    </source>
</reference>
<gene>
    <name evidence="5" type="ORF">SAMN04488121_10621</name>
</gene>
<feature type="domain" description="FAS1" evidence="3">
    <location>
        <begin position="38"/>
        <end position="204"/>
    </location>
</feature>
<evidence type="ECO:0000259" key="4">
    <source>
        <dbReference type="PROSITE" id="PS51175"/>
    </source>
</evidence>
<feature type="domain" description="CBM6" evidence="4">
    <location>
        <begin position="397"/>
        <end position="524"/>
    </location>
</feature>
<dbReference type="STRING" id="104663.SAMN04488121_10621"/>
<dbReference type="PROSITE" id="PS51175">
    <property type="entry name" value="CBM6"/>
    <property type="match status" value="2"/>
</dbReference>
<dbReference type="Gene3D" id="2.30.180.10">
    <property type="entry name" value="FAS1 domain"/>
    <property type="match status" value="1"/>
</dbReference>
<evidence type="ECO:0000256" key="2">
    <source>
        <dbReference type="SAM" id="SignalP"/>
    </source>
</evidence>
<dbReference type="PROSITE" id="PS50213">
    <property type="entry name" value="FAS1"/>
    <property type="match status" value="1"/>
</dbReference>
<dbReference type="AlphaFoldDB" id="A0A1G7WJL0"/>
<dbReference type="Gene3D" id="2.60.120.260">
    <property type="entry name" value="Galactose-binding domain-like"/>
    <property type="match status" value="2"/>
</dbReference>
<dbReference type="EMBL" id="FNBN01000006">
    <property type="protein sequence ID" value="SDG72064.1"/>
    <property type="molecule type" value="Genomic_DNA"/>
</dbReference>
<sequence>MINIKKLLVAGLGILLLSTACKKDSGYYSYQNQLREFDGTTFEFLQSEHQYDSFLLAVERVHLTDSLKSGLYTVFAPTDASFKQAIENMNTLRTIQGRGHMFIGTVPFEQLDTLVSRYIIRDTFPSRSMVLQDGIRLTAIRYNYPMHGKFNRTNAEGHVNGGPGVITFSDTKGVIYTNRWSKASTVAIDIKTKTGLVNVLDKDHMFGFDEFIPRMNPTVSAPWNEFPFYIPGVVGLEQFNRGGNKVAYLDFSLNNQGGQYRPAEQVDITTASSENGLKVGWTETGEWMDYTVEVTETGEYDMTLRYGSGGSDGRVHIEIDGKPVIGSAMVMPGTGGYDTFRDITTTVQLTAGRHLMKLFFDFANFDLRYLKFLRKGAPMTIPGVITLEDYDSGGEGVGYHDNNTGNNGGKYRPSEGVDIDFSRNEGGGYQVGWTETGEWMNYTVVVKQTGYYNTFVLAGSNRSDGVIHLEFDGVDVTGQLKMPNTGDYHKRQNVVTSVYLTKGTHVMRLFVDHEGFDVKSVTFRPLN</sequence>